<dbReference type="EMBL" id="OM870967">
    <property type="protein sequence ID" value="UOL47640.1"/>
    <property type="molecule type" value="Genomic_DNA"/>
</dbReference>
<keyword evidence="2" id="KW-1185">Reference proteome</keyword>
<reference evidence="1 2" key="1">
    <citation type="submission" date="2022-02" db="EMBL/GenBank/DDBJ databases">
        <authorList>
            <person name="Akremi I."/>
            <person name="Wagemans J."/>
        </authorList>
    </citation>
    <scope>NUCLEOTIDE SEQUENCE [LARGE SCALE GENOMIC DNA]</scope>
</reference>
<evidence type="ECO:0000313" key="1">
    <source>
        <dbReference type="EMBL" id="UOL47640.1"/>
    </source>
</evidence>
<accession>A0AAE9GTI4</accession>
<proteinExistence type="predicted"/>
<evidence type="ECO:0000313" key="2">
    <source>
        <dbReference type="Proteomes" id="UP001220111"/>
    </source>
</evidence>
<dbReference type="Proteomes" id="UP001220111">
    <property type="component" value="Segment"/>
</dbReference>
<protein>
    <submittedName>
        <fullName evidence="1">Uncharacterized protein</fullName>
    </submittedName>
</protein>
<name>A0AAE9GTI4_9CAUD</name>
<gene>
    <name evidence="1" type="ORF">vBPaerPs12_184c</name>
</gene>
<sequence>MSLYRNEIILSILIWRESRVSKEHRALAA</sequence>
<organism evidence="1 2">
    <name type="scientific">Pseudomonas phage vB_Paer_Ps12</name>
    <dbReference type="NCBI Taxonomy" id="2924904"/>
    <lineage>
        <taxon>Viruses</taxon>
        <taxon>Duplodnaviria</taxon>
        <taxon>Heunggongvirae</taxon>
        <taxon>Uroviricota</taxon>
        <taxon>Caudoviricetes</taxon>
        <taxon>Vandenendeviridae</taxon>
        <taxon>Skurskavirinae</taxon>
        <taxon>Pakpunavirus</taxon>
        <taxon>Pakpunavirus Ps12</taxon>
    </lineage>
</organism>